<dbReference type="OrthoDB" id="5573484at2"/>
<accession>A0A1I2D1Z9</accession>
<dbReference type="EMBL" id="FONA01000017">
    <property type="protein sequence ID" value="SFE74541.1"/>
    <property type="molecule type" value="Genomic_DNA"/>
</dbReference>
<gene>
    <name evidence="2" type="ORF">SAMN05444380_11785</name>
</gene>
<name>A0A1I2D1Z9_9BACT</name>
<keyword evidence="3" id="KW-1185">Reference proteome</keyword>
<dbReference type="Gene3D" id="3.20.20.370">
    <property type="entry name" value="Glycoside hydrolase/deacetylase"/>
    <property type="match status" value="1"/>
</dbReference>
<dbReference type="InterPro" id="IPR011330">
    <property type="entry name" value="Glyco_hydro/deAcase_b/a-brl"/>
</dbReference>
<dbReference type="AlphaFoldDB" id="A0A1I2D1Z9"/>
<feature type="domain" description="DUF7033" evidence="1">
    <location>
        <begin position="94"/>
        <end position="182"/>
    </location>
</feature>
<dbReference type="CDD" id="cd10931">
    <property type="entry name" value="CE4_u7"/>
    <property type="match status" value="1"/>
</dbReference>
<dbReference type="RefSeq" id="WP_010527737.1">
    <property type="nucleotide sequence ID" value="NZ_AFSL01000060.1"/>
</dbReference>
<dbReference type="Proteomes" id="UP000181976">
    <property type="component" value="Unassembled WGS sequence"/>
</dbReference>
<sequence length="474" mass="55962">MYLSENKVKYIFHHLWQHVRIHNLEPHSIIIVNDCKEIPPYLENKIIFIQSSQAHPEPFEIIFHGKKIPILFGTKDPNGEIYHFDTKGNLIFRHDLLSSAFYLLSGQQEIEVEQKDQHGRFPFELSIQKKLNFVHLPVVNYYFEIITEGLETFAQNHNKKIDRLRLFDSFAFFLSHDVDRIAFHHPFYVLYRLKQFLGLSPSNLSKSKIINLFFQGLGYNLNPFKKEDPWWNFGKLINLEKKLGIRSTYFFLKREDGFKNSLYHYKNKKIKSLISTLKKEGFEVGLHGTYRSAEDGQNLSFQKQEFETATGTKSIGIRQHYLRFSHPHTFKLQSNAGLIYDTSLAFAEHDGYRNGYCLPFHPYDFETDQMMQIWEIPLVMMEVSVLNYRQASFEELKQAVNHYIQEARKFGGLFSLLWHNCRINDIETPGISEFYTKLLESIIEEKPQSLRGMDIYKRASTFEQRPPSDIFKLI</sequence>
<dbReference type="SUPFAM" id="SSF88713">
    <property type="entry name" value="Glycoside hydrolase/deacetylase"/>
    <property type="match status" value="1"/>
</dbReference>
<evidence type="ECO:0000259" key="1">
    <source>
        <dbReference type="Pfam" id="PF23019"/>
    </source>
</evidence>
<dbReference type="STRING" id="385682.SAMN05444380_11785"/>
<dbReference type="Pfam" id="PF23019">
    <property type="entry name" value="DUF7033"/>
    <property type="match status" value="1"/>
</dbReference>
<evidence type="ECO:0000313" key="3">
    <source>
        <dbReference type="Proteomes" id="UP000181976"/>
    </source>
</evidence>
<dbReference type="eggNOG" id="COG0726">
    <property type="taxonomic scope" value="Bacteria"/>
</dbReference>
<protein>
    <recommendedName>
        <fullName evidence="1">DUF7033 domain-containing protein</fullName>
    </recommendedName>
</protein>
<organism evidence="2 3">
    <name type="scientific">Thermophagus xiamenensis</name>
    <dbReference type="NCBI Taxonomy" id="385682"/>
    <lineage>
        <taxon>Bacteria</taxon>
        <taxon>Pseudomonadati</taxon>
        <taxon>Bacteroidota</taxon>
        <taxon>Bacteroidia</taxon>
        <taxon>Marinilabiliales</taxon>
        <taxon>Marinilabiliaceae</taxon>
        <taxon>Thermophagus</taxon>
    </lineage>
</organism>
<dbReference type="InParanoid" id="A0A1I2D1Z9"/>
<reference evidence="2 3" key="1">
    <citation type="submission" date="2016-10" db="EMBL/GenBank/DDBJ databases">
        <authorList>
            <person name="de Groot N.N."/>
        </authorList>
    </citation>
    <scope>NUCLEOTIDE SEQUENCE [LARGE SCALE GENOMIC DNA]</scope>
    <source>
        <strain evidence="2 3">DSM 19012</strain>
    </source>
</reference>
<evidence type="ECO:0000313" key="2">
    <source>
        <dbReference type="EMBL" id="SFE74541.1"/>
    </source>
</evidence>
<dbReference type="InterPro" id="IPR054297">
    <property type="entry name" value="DUF7033"/>
</dbReference>
<dbReference type="GO" id="GO:0005975">
    <property type="term" value="P:carbohydrate metabolic process"/>
    <property type="evidence" value="ECO:0007669"/>
    <property type="project" value="InterPro"/>
</dbReference>
<proteinExistence type="predicted"/>